<dbReference type="NCBIfam" id="TIGR00066">
    <property type="entry name" value="g_glut_trans"/>
    <property type="match status" value="1"/>
</dbReference>
<dbReference type="Proteomes" id="UP001589776">
    <property type="component" value="Unassembled WGS sequence"/>
</dbReference>
<evidence type="ECO:0000313" key="7">
    <source>
        <dbReference type="Proteomes" id="UP001589776"/>
    </source>
</evidence>
<dbReference type="Pfam" id="PF01019">
    <property type="entry name" value="G_glu_transpept"/>
    <property type="match status" value="1"/>
</dbReference>
<keyword evidence="4" id="KW-0317">Glutathione biosynthesis</keyword>
<comment type="PTM">
    <text evidence="4">Cleaved by autocatalysis into a large and a small subunit.</text>
</comment>
<comment type="catalytic activity">
    <reaction evidence="2 4">
        <text>glutathione + H2O = L-cysteinylglycine + L-glutamate</text>
        <dbReference type="Rhea" id="RHEA:28807"/>
        <dbReference type="ChEBI" id="CHEBI:15377"/>
        <dbReference type="ChEBI" id="CHEBI:29985"/>
        <dbReference type="ChEBI" id="CHEBI:57925"/>
        <dbReference type="ChEBI" id="CHEBI:61694"/>
        <dbReference type="EC" id="3.4.19.13"/>
    </reaction>
</comment>
<dbReference type="InterPro" id="IPR029055">
    <property type="entry name" value="Ntn_hydrolases_N"/>
</dbReference>
<dbReference type="GO" id="GO:0103068">
    <property type="term" value="F:leukotriene C4 gamma-glutamyl transferase activity"/>
    <property type="evidence" value="ECO:0007669"/>
    <property type="project" value="UniProtKB-EC"/>
</dbReference>
<comment type="catalytic activity">
    <reaction evidence="1 4">
        <text>an S-substituted glutathione + H2O = an S-substituted L-cysteinylglycine + L-glutamate</text>
        <dbReference type="Rhea" id="RHEA:59468"/>
        <dbReference type="ChEBI" id="CHEBI:15377"/>
        <dbReference type="ChEBI" id="CHEBI:29985"/>
        <dbReference type="ChEBI" id="CHEBI:90779"/>
        <dbReference type="ChEBI" id="CHEBI:143103"/>
        <dbReference type="EC" id="3.4.19.13"/>
    </reaction>
</comment>
<dbReference type="EC" id="2.3.2.2" evidence="4"/>
<comment type="catalytic activity">
    <reaction evidence="3 4">
        <text>an N-terminal (5-L-glutamyl)-[peptide] + an alpha-amino acid = 5-L-glutamyl amino acid + an N-terminal L-alpha-aminoacyl-[peptide]</text>
        <dbReference type="Rhea" id="RHEA:23904"/>
        <dbReference type="Rhea" id="RHEA-COMP:9780"/>
        <dbReference type="Rhea" id="RHEA-COMP:9795"/>
        <dbReference type="ChEBI" id="CHEBI:77644"/>
        <dbReference type="ChEBI" id="CHEBI:78597"/>
        <dbReference type="ChEBI" id="CHEBI:78599"/>
        <dbReference type="ChEBI" id="CHEBI:78608"/>
        <dbReference type="EC" id="2.3.2.2"/>
    </reaction>
</comment>
<dbReference type="EMBL" id="JBHLWN010000024">
    <property type="protein sequence ID" value="MFC0211926.1"/>
    <property type="molecule type" value="Genomic_DNA"/>
</dbReference>
<dbReference type="RefSeq" id="WP_377468961.1">
    <property type="nucleotide sequence ID" value="NZ_JBHLWN010000024.1"/>
</dbReference>
<dbReference type="PANTHER" id="PTHR43881">
    <property type="entry name" value="GAMMA-GLUTAMYLTRANSPEPTIDASE (AFU_ORTHOLOGUE AFUA_4G13580)"/>
    <property type="match status" value="1"/>
</dbReference>
<dbReference type="InterPro" id="IPR043138">
    <property type="entry name" value="GGT_lsub"/>
</dbReference>
<evidence type="ECO:0000256" key="1">
    <source>
        <dbReference type="ARBA" id="ARBA00001049"/>
    </source>
</evidence>
<evidence type="ECO:0000256" key="2">
    <source>
        <dbReference type="ARBA" id="ARBA00001089"/>
    </source>
</evidence>
<keyword evidence="4" id="KW-0378">Hydrolase</keyword>
<feature type="signal peptide" evidence="5">
    <location>
        <begin position="1"/>
        <end position="19"/>
    </location>
</feature>
<evidence type="ECO:0000313" key="6">
    <source>
        <dbReference type="EMBL" id="MFC0211926.1"/>
    </source>
</evidence>
<feature type="chain" id="PRO_5047066449" description="Glutathione hydrolase proenzyme" evidence="5">
    <location>
        <begin position="20"/>
        <end position="526"/>
    </location>
</feature>
<keyword evidence="4 6" id="KW-0808">Transferase</keyword>
<keyword evidence="4 6" id="KW-0012">Acyltransferase</keyword>
<name>A0ABV6DH05_9BACL</name>
<dbReference type="InterPro" id="IPR043137">
    <property type="entry name" value="GGT_ssub_C"/>
</dbReference>
<keyword evidence="7" id="KW-1185">Reference proteome</keyword>
<comment type="pathway">
    <text evidence="4">Sulfur metabolism; glutathione metabolism.</text>
</comment>
<accession>A0ABV6DH05</accession>
<keyword evidence="4" id="KW-0865">Zymogen</keyword>
<evidence type="ECO:0000256" key="5">
    <source>
        <dbReference type="SAM" id="SignalP"/>
    </source>
</evidence>
<dbReference type="InterPro" id="IPR000101">
    <property type="entry name" value="GGT_peptidase"/>
</dbReference>
<dbReference type="InterPro" id="IPR052896">
    <property type="entry name" value="GGT-like_enzyme"/>
</dbReference>
<dbReference type="EC" id="3.4.19.13" evidence="4"/>
<dbReference type="SUPFAM" id="SSF56235">
    <property type="entry name" value="N-terminal nucleophile aminohydrolases (Ntn hydrolases)"/>
    <property type="match status" value="1"/>
</dbReference>
<evidence type="ECO:0000256" key="3">
    <source>
        <dbReference type="ARBA" id="ARBA00047417"/>
    </source>
</evidence>
<protein>
    <recommendedName>
        <fullName evidence="4">Glutathione hydrolase proenzyme</fullName>
        <ecNumber evidence="4">2.3.2.2</ecNumber>
        <ecNumber evidence="4">3.4.19.13</ecNumber>
    </recommendedName>
    <component>
        <recommendedName>
            <fullName evidence="4">Glutathione hydrolase large chain</fullName>
        </recommendedName>
    </component>
    <component>
        <recommendedName>
            <fullName evidence="4">Glutathione hydrolase small chain</fullName>
        </recommendedName>
    </component>
</protein>
<dbReference type="Gene3D" id="3.60.20.40">
    <property type="match status" value="1"/>
</dbReference>
<evidence type="ECO:0000256" key="4">
    <source>
        <dbReference type="RuleBase" id="RU368036"/>
    </source>
</evidence>
<reference evidence="6 7" key="1">
    <citation type="submission" date="2024-09" db="EMBL/GenBank/DDBJ databases">
        <authorList>
            <person name="Sun Q."/>
            <person name="Mori K."/>
        </authorList>
    </citation>
    <scope>NUCLEOTIDE SEQUENCE [LARGE SCALE GENOMIC DNA]</scope>
    <source>
        <strain evidence="6 7">CCM 7759</strain>
    </source>
</reference>
<sequence length="526" mass="56423">MSKATIGASVMVASPHALASAAGARILERGGNAFDAAVAVSACLAVVYPHMTGVGGDSFWLMYHAGDRAVRAYNGSGRSGYGATLDAFAGEAAIPERGVRSVVTVPGMVDSWDAVVREYGRMRLGDVLEPAIAYADKGFPVSPDQHKDTRLRREMLASERLAARIFLPSGAVPAAGARLLQRELAHTLRRIAAGGREAFYKGDIAGRIASFLKGRGGLLGADDFADHSGNWVAPVTGAYRGLELVQLPPNSQGFAGIMAAHIVENCDFGAIGHGSFEYYHTLIEALKLAFRDRNAMLTDPDFAAVPVSDLLDKSYCRRLFSQIRMDRALSLTPERLGSDTAYAAVVDREGNAVSFIQSLYFEFGSGVVAGDTGVLLHNRGSFFSLDPVHVNRLEPRKRTFHTLMPAMVLREGKPYLIYGTQGGEGQPQTQTALLTRIVDYGMDPQTAINEPRWVWGRTWGDASEGLRLESRIDAAVADRLRQAGHQVQAAGSYDGVVGHAQAILIDGQGYRIGAADPRSDGSAIGW</sequence>
<dbReference type="Gene3D" id="1.10.246.130">
    <property type="match status" value="1"/>
</dbReference>
<comment type="subunit">
    <text evidence="4">This enzyme consists of two polypeptide chains, which are synthesized in precursor form from a single polypeptide.</text>
</comment>
<gene>
    <name evidence="6" type="primary">ggt</name>
    <name evidence="6" type="ORF">ACFFK0_05580</name>
</gene>
<proteinExistence type="inferred from homology"/>
<dbReference type="PANTHER" id="PTHR43881:SF1">
    <property type="entry name" value="GAMMA-GLUTAMYLTRANSPEPTIDASE (AFU_ORTHOLOGUE AFUA_4G13580)"/>
    <property type="match status" value="1"/>
</dbReference>
<dbReference type="PRINTS" id="PR01210">
    <property type="entry name" value="GGTRANSPTASE"/>
</dbReference>
<comment type="caution">
    <text evidence="6">The sequence shown here is derived from an EMBL/GenBank/DDBJ whole genome shotgun (WGS) entry which is preliminary data.</text>
</comment>
<organism evidence="6 7">
    <name type="scientific">Paenibacillus chartarius</name>
    <dbReference type="NCBI Taxonomy" id="747481"/>
    <lineage>
        <taxon>Bacteria</taxon>
        <taxon>Bacillati</taxon>
        <taxon>Bacillota</taxon>
        <taxon>Bacilli</taxon>
        <taxon>Bacillales</taxon>
        <taxon>Paenibacillaceae</taxon>
        <taxon>Paenibacillus</taxon>
    </lineage>
</organism>
<comment type="similarity">
    <text evidence="4">Belongs to the gamma-glutamyltransferase family.</text>
</comment>
<keyword evidence="5" id="KW-0732">Signal</keyword>